<evidence type="ECO:0000313" key="6">
    <source>
        <dbReference type="EMBL" id="OXM70399.1"/>
    </source>
</evidence>
<dbReference type="EMBL" id="NMUL01000005">
    <property type="protein sequence ID" value="OXM70399.1"/>
    <property type="molecule type" value="Genomic_DNA"/>
</dbReference>
<reference evidence="7" key="1">
    <citation type="submission" date="2017-07" db="EMBL/GenBank/DDBJ databases">
        <title>Comparative genome mining reveals phylogenetic distribution patterns of secondary metabolites in Amycolatopsis.</title>
        <authorList>
            <person name="Adamek M."/>
            <person name="Alanjary M."/>
            <person name="Sales-Ortells H."/>
            <person name="Goodfellow M."/>
            <person name="Bull A.T."/>
            <person name="Kalinowski J."/>
            <person name="Ziemert N."/>
        </authorList>
    </citation>
    <scope>NUCLEOTIDE SEQUENCE [LARGE SCALE GENOMIC DNA]</scope>
    <source>
        <strain evidence="7">H5</strain>
    </source>
</reference>
<evidence type="ECO:0000256" key="3">
    <source>
        <dbReference type="HAMAP-Rule" id="MF_00274"/>
    </source>
</evidence>
<protein>
    <recommendedName>
        <fullName evidence="3">Nucleoid-associated protein CF165_04790</fullName>
    </recommendedName>
</protein>
<name>A0A229TI63_9PSEU</name>
<dbReference type="HAMAP" id="MF_00274">
    <property type="entry name" value="DNA_YbaB_EbfC"/>
    <property type="match status" value="1"/>
</dbReference>
<comment type="subunit">
    <text evidence="3">Homodimer.</text>
</comment>
<dbReference type="NCBIfam" id="TIGR00103">
    <property type="entry name" value="DNA_YbaB_EbfC"/>
    <property type="match status" value="1"/>
</dbReference>
<feature type="coiled-coil region" evidence="4">
    <location>
        <begin position="10"/>
        <end position="37"/>
    </location>
</feature>
<dbReference type="InterPro" id="IPR004401">
    <property type="entry name" value="YbaB/EbfC"/>
</dbReference>
<dbReference type="GO" id="GO:0003677">
    <property type="term" value="F:DNA binding"/>
    <property type="evidence" value="ECO:0007669"/>
    <property type="project" value="UniProtKB-UniRule"/>
</dbReference>
<dbReference type="AlphaFoldDB" id="A0A229TI63"/>
<gene>
    <name evidence="6" type="ORF">CF165_04790</name>
</gene>
<dbReference type="Proteomes" id="UP000215199">
    <property type="component" value="Unassembled WGS sequence"/>
</dbReference>
<proteinExistence type="inferred from homology"/>
<dbReference type="PANTHER" id="PTHR33449:SF1">
    <property type="entry name" value="NUCLEOID-ASSOCIATED PROTEIN YBAB"/>
    <property type="match status" value="1"/>
</dbReference>
<dbReference type="FunFam" id="3.30.1310.10:FF:000003">
    <property type="entry name" value="Nucleoid-associated protein MRA_3753"/>
    <property type="match status" value="1"/>
</dbReference>
<evidence type="ECO:0000256" key="5">
    <source>
        <dbReference type="SAM" id="MobiDB-lite"/>
    </source>
</evidence>
<feature type="region of interest" description="Disordered" evidence="5">
    <location>
        <begin position="97"/>
        <end position="119"/>
    </location>
</feature>
<feature type="compositionally biased region" description="Gly residues" evidence="5">
    <location>
        <begin position="102"/>
        <end position="119"/>
    </location>
</feature>
<evidence type="ECO:0000256" key="4">
    <source>
        <dbReference type="SAM" id="Coils"/>
    </source>
</evidence>
<dbReference type="PANTHER" id="PTHR33449">
    <property type="entry name" value="NUCLEOID-ASSOCIATED PROTEIN YBAB"/>
    <property type="match status" value="1"/>
</dbReference>
<dbReference type="Gene3D" id="3.30.1310.10">
    <property type="entry name" value="Nucleoid-associated protein YbaB-like domain"/>
    <property type="match status" value="1"/>
</dbReference>
<evidence type="ECO:0000256" key="1">
    <source>
        <dbReference type="ARBA" id="ARBA00022490"/>
    </source>
</evidence>
<comment type="similarity">
    <text evidence="3">Belongs to the YbaB/EbfC family.</text>
</comment>
<comment type="function">
    <text evidence="3">Binds to DNA and alters its conformation. May be involved in regulation of gene expression, nucleoid organization and DNA protection.</text>
</comment>
<organism evidence="6 7">
    <name type="scientific">Amycolatopsis vastitatis</name>
    <dbReference type="NCBI Taxonomy" id="1905142"/>
    <lineage>
        <taxon>Bacteria</taxon>
        <taxon>Bacillati</taxon>
        <taxon>Actinomycetota</taxon>
        <taxon>Actinomycetes</taxon>
        <taxon>Pseudonocardiales</taxon>
        <taxon>Pseudonocardiaceae</taxon>
        <taxon>Amycolatopsis</taxon>
    </lineage>
</organism>
<keyword evidence="2 3" id="KW-0238">DNA-binding</keyword>
<keyword evidence="7" id="KW-1185">Reference proteome</keyword>
<accession>A0A229TI63</accession>
<dbReference type="SUPFAM" id="SSF82607">
    <property type="entry name" value="YbaB-like"/>
    <property type="match status" value="1"/>
</dbReference>
<comment type="caution">
    <text evidence="6">The sequence shown here is derived from an EMBL/GenBank/DDBJ whole genome shotgun (WGS) entry which is preliminary data.</text>
</comment>
<evidence type="ECO:0000256" key="2">
    <source>
        <dbReference type="ARBA" id="ARBA00023125"/>
    </source>
</evidence>
<keyword evidence="4" id="KW-0175">Coiled coil</keyword>
<keyword evidence="1 3" id="KW-0963">Cytoplasm</keyword>
<sequence length="119" mass="11964">MAQPGGGFDLSQLMQQAQQMQQKLVEAQEELANTEVTGTAGGGLVAATVSGDGQLKSLKIDPKVVDPDDVETLSDLVVAAVRDASANAQKLTEQKLGPLANGLGGGGGMPDLGSLGFGS</sequence>
<evidence type="ECO:0000313" key="7">
    <source>
        <dbReference type="Proteomes" id="UP000215199"/>
    </source>
</evidence>
<dbReference type="Pfam" id="PF02575">
    <property type="entry name" value="YbaB_DNA_bd"/>
    <property type="match status" value="1"/>
</dbReference>
<dbReference type="GO" id="GO:0005829">
    <property type="term" value="C:cytosol"/>
    <property type="evidence" value="ECO:0007669"/>
    <property type="project" value="TreeGrafter"/>
</dbReference>
<comment type="subcellular location">
    <subcellularLocation>
        <location evidence="3">Cytoplasm</location>
        <location evidence="3">Nucleoid</location>
    </subcellularLocation>
</comment>
<dbReference type="InterPro" id="IPR036894">
    <property type="entry name" value="YbaB-like_sf"/>
</dbReference>
<dbReference type="PIRSF" id="PIRSF004555">
    <property type="entry name" value="UCP004555"/>
    <property type="match status" value="1"/>
</dbReference>
<dbReference type="GO" id="GO:0043590">
    <property type="term" value="C:bacterial nucleoid"/>
    <property type="evidence" value="ECO:0007669"/>
    <property type="project" value="UniProtKB-UniRule"/>
</dbReference>
<dbReference type="RefSeq" id="WP_093946169.1">
    <property type="nucleotide sequence ID" value="NZ_NMUL01000005.1"/>
</dbReference>